<comment type="catalytic activity">
    <reaction evidence="1">
        <text>ATP + protein L-histidine = ADP + protein N-phospho-L-histidine.</text>
        <dbReference type="EC" id="2.7.13.3"/>
    </reaction>
</comment>
<evidence type="ECO:0000259" key="12">
    <source>
        <dbReference type="PROSITE" id="PS50885"/>
    </source>
</evidence>
<feature type="domain" description="HAMP" evidence="12">
    <location>
        <begin position="146"/>
        <end position="198"/>
    </location>
</feature>
<dbReference type="CDD" id="cd00082">
    <property type="entry name" value="HisKA"/>
    <property type="match status" value="1"/>
</dbReference>
<keyword evidence="4" id="KW-1003">Cell membrane</keyword>
<dbReference type="EC" id="2.7.13.3" evidence="3"/>
<comment type="subcellular location">
    <subcellularLocation>
        <location evidence="2">Cell membrane</location>
        <topology evidence="2">Multi-pass membrane protein</topology>
    </subcellularLocation>
</comment>
<sequence>MVVTALLAAVAVAIASYWLGDRWAQGDLKQRFDAIERSLAESTFPLNPMVLDSLADLTQTELVGLDLQGNVTHSTIDLDAASRQRFSIYRFATSNPSSRQDRVSEVEVLFDKQQIAASRQRAAILPLVTGLSTILALSSVALLLSSRLVSRFGKLQRRVELVAGGDFESTVSDDVEDELGRLGGAVDSMAAQLSELWKRINRQQSEKLLHQIAGGMAHQLRNSLTGARMAVELHASQCRSDDEGIEVAIEQIEVSEDYVRRLLLVASGRQDEDRPADIRQCFLDIQNSLSPIAKHLRVNIDWNCDDAITGLFVQDGPTWIAAASNLVHNAMQAGDDVKVALQKVADDRVRLVVSDNGSGIADSVADELFEPFVTSKPEGMGLGLSVVRRAAERLEGDVRWRREDDRTIFELDARILSQSTKAQGERTS</sequence>
<keyword evidence="7" id="KW-0547">Nucleotide-binding</keyword>
<keyword evidence="10" id="KW-1133">Transmembrane helix</keyword>
<evidence type="ECO:0000259" key="11">
    <source>
        <dbReference type="PROSITE" id="PS50109"/>
    </source>
</evidence>
<evidence type="ECO:0000256" key="1">
    <source>
        <dbReference type="ARBA" id="ARBA00000085"/>
    </source>
</evidence>
<dbReference type="PRINTS" id="PR00344">
    <property type="entry name" value="BCTRLSENSOR"/>
</dbReference>
<dbReference type="PROSITE" id="PS50109">
    <property type="entry name" value="HIS_KIN"/>
    <property type="match status" value="1"/>
</dbReference>
<dbReference type="Pfam" id="PF00672">
    <property type="entry name" value="HAMP"/>
    <property type="match status" value="1"/>
</dbReference>
<dbReference type="PROSITE" id="PS50885">
    <property type="entry name" value="HAMP"/>
    <property type="match status" value="1"/>
</dbReference>
<keyword evidence="10" id="KW-0472">Membrane</keyword>
<comment type="caution">
    <text evidence="13">The sequence shown here is derived from an EMBL/GenBank/DDBJ whole genome shotgun (WGS) entry which is preliminary data.</text>
</comment>
<keyword evidence="8 13" id="KW-0418">Kinase</keyword>
<dbReference type="SMART" id="SM00304">
    <property type="entry name" value="HAMP"/>
    <property type="match status" value="1"/>
</dbReference>
<evidence type="ECO:0000256" key="7">
    <source>
        <dbReference type="ARBA" id="ARBA00022741"/>
    </source>
</evidence>
<dbReference type="InterPro" id="IPR036097">
    <property type="entry name" value="HisK_dim/P_sf"/>
</dbReference>
<dbReference type="EMBL" id="SJPI01000003">
    <property type="protein sequence ID" value="TWT49630.1"/>
    <property type="molecule type" value="Genomic_DNA"/>
</dbReference>
<evidence type="ECO:0000313" key="14">
    <source>
        <dbReference type="Proteomes" id="UP000316598"/>
    </source>
</evidence>
<evidence type="ECO:0000256" key="6">
    <source>
        <dbReference type="ARBA" id="ARBA00022679"/>
    </source>
</evidence>
<dbReference type="SUPFAM" id="SSF47384">
    <property type="entry name" value="Homodimeric domain of signal transducing histidine kinase"/>
    <property type="match status" value="1"/>
</dbReference>
<proteinExistence type="predicted"/>
<dbReference type="InterPro" id="IPR003661">
    <property type="entry name" value="HisK_dim/P_dom"/>
</dbReference>
<dbReference type="InterPro" id="IPR004358">
    <property type="entry name" value="Sig_transdc_His_kin-like_C"/>
</dbReference>
<dbReference type="PANTHER" id="PTHR44936">
    <property type="entry name" value="SENSOR PROTEIN CREC"/>
    <property type="match status" value="1"/>
</dbReference>
<name>A0A5C5WG52_9BACT</name>
<dbReference type="CDD" id="cd06225">
    <property type="entry name" value="HAMP"/>
    <property type="match status" value="1"/>
</dbReference>
<dbReference type="InterPro" id="IPR003660">
    <property type="entry name" value="HAMP_dom"/>
</dbReference>
<keyword evidence="10" id="KW-0812">Transmembrane</keyword>
<evidence type="ECO:0000256" key="3">
    <source>
        <dbReference type="ARBA" id="ARBA00012438"/>
    </source>
</evidence>
<dbReference type="InterPro" id="IPR005467">
    <property type="entry name" value="His_kinase_dom"/>
</dbReference>
<evidence type="ECO:0000256" key="2">
    <source>
        <dbReference type="ARBA" id="ARBA00004651"/>
    </source>
</evidence>
<feature type="transmembrane region" description="Helical" evidence="10">
    <location>
        <begin position="123"/>
        <end position="144"/>
    </location>
</feature>
<gene>
    <name evidence="13" type="primary">kinE_4</name>
    <name evidence="13" type="ORF">Pla22_48270</name>
</gene>
<keyword evidence="14" id="KW-1185">Reference proteome</keyword>
<evidence type="ECO:0000256" key="10">
    <source>
        <dbReference type="SAM" id="Phobius"/>
    </source>
</evidence>
<dbReference type="GO" id="GO:0005886">
    <property type="term" value="C:plasma membrane"/>
    <property type="evidence" value="ECO:0007669"/>
    <property type="project" value="UniProtKB-SubCell"/>
</dbReference>
<dbReference type="Gene3D" id="3.30.565.10">
    <property type="entry name" value="Histidine kinase-like ATPase, C-terminal domain"/>
    <property type="match status" value="1"/>
</dbReference>
<reference evidence="13 14" key="1">
    <citation type="submission" date="2019-02" db="EMBL/GenBank/DDBJ databases">
        <title>Deep-cultivation of Planctomycetes and their phenomic and genomic characterization uncovers novel biology.</title>
        <authorList>
            <person name="Wiegand S."/>
            <person name="Jogler M."/>
            <person name="Boedeker C."/>
            <person name="Pinto D."/>
            <person name="Vollmers J."/>
            <person name="Rivas-Marin E."/>
            <person name="Kohn T."/>
            <person name="Peeters S.H."/>
            <person name="Heuer A."/>
            <person name="Rast P."/>
            <person name="Oberbeckmann S."/>
            <person name="Bunk B."/>
            <person name="Jeske O."/>
            <person name="Meyerdierks A."/>
            <person name="Storesund J.E."/>
            <person name="Kallscheuer N."/>
            <person name="Luecker S."/>
            <person name="Lage O.M."/>
            <person name="Pohl T."/>
            <person name="Merkel B.J."/>
            <person name="Hornburger P."/>
            <person name="Mueller R.-W."/>
            <person name="Bruemmer F."/>
            <person name="Labrenz M."/>
            <person name="Spormann A.M."/>
            <person name="Op Den Camp H."/>
            <person name="Overmann J."/>
            <person name="Amann R."/>
            <person name="Jetten M.S.M."/>
            <person name="Mascher T."/>
            <person name="Medema M.H."/>
            <person name="Devos D.P."/>
            <person name="Kaster A.-K."/>
            <person name="Ovreas L."/>
            <person name="Rohde M."/>
            <person name="Galperin M.Y."/>
            <person name="Jogler C."/>
        </authorList>
    </citation>
    <scope>NUCLEOTIDE SEQUENCE [LARGE SCALE GENOMIC DNA]</scope>
    <source>
        <strain evidence="13 14">Pla22</strain>
    </source>
</reference>
<dbReference type="Gene3D" id="1.10.287.130">
    <property type="match status" value="1"/>
</dbReference>
<accession>A0A5C5WG52</accession>
<evidence type="ECO:0000256" key="8">
    <source>
        <dbReference type="ARBA" id="ARBA00022777"/>
    </source>
</evidence>
<dbReference type="Proteomes" id="UP000316598">
    <property type="component" value="Unassembled WGS sequence"/>
</dbReference>
<feature type="domain" description="Histidine kinase" evidence="11">
    <location>
        <begin position="215"/>
        <end position="417"/>
    </location>
</feature>
<dbReference type="PANTHER" id="PTHR44936:SF10">
    <property type="entry name" value="SENSOR PROTEIN RSTB"/>
    <property type="match status" value="1"/>
</dbReference>
<protein>
    <recommendedName>
        <fullName evidence="3">histidine kinase</fullName>
        <ecNumber evidence="3">2.7.13.3</ecNumber>
    </recommendedName>
</protein>
<keyword evidence="9" id="KW-0067">ATP-binding</keyword>
<dbReference type="InterPro" id="IPR036890">
    <property type="entry name" value="HATPase_C_sf"/>
</dbReference>
<evidence type="ECO:0000256" key="5">
    <source>
        <dbReference type="ARBA" id="ARBA00022553"/>
    </source>
</evidence>
<dbReference type="SMART" id="SM00388">
    <property type="entry name" value="HisKA"/>
    <property type="match status" value="1"/>
</dbReference>
<dbReference type="SMART" id="SM00387">
    <property type="entry name" value="HATPase_c"/>
    <property type="match status" value="1"/>
</dbReference>
<keyword evidence="6 13" id="KW-0808">Transferase</keyword>
<dbReference type="SUPFAM" id="SSF55874">
    <property type="entry name" value="ATPase domain of HSP90 chaperone/DNA topoisomerase II/histidine kinase"/>
    <property type="match status" value="1"/>
</dbReference>
<dbReference type="Pfam" id="PF02518">
    <property type="entry name" value="HATPase_c"/>
    <property type="match status" value="1"/>
</dbReference>
<dbReference type="GO" id="GO:0005524">
    <property type="term" value="F:ATP binding"/>
    <property type="evidence" value="ECO:0007669"/>
    <property type="project" value="UniProtKB-KW"/>
</dbReference>
<evidence type="ECO:0000256" key="9">
    <source>
        <dbReference type="ARBA" id="ARBA00022840"/>
    </source>
</evidence>
<dbReference type="GO" id="GO:0000155">
    <property type="term" value="F:phosphorelay sensor kinase activity"/>
    <property type="evidence" value="ECO:0007669"/>
    <property type="project" value="InterPro"/>
</dbReference>
<dbReference type="InterPro" id="IPR003594">
    <property type="entry name" value="HATPase_dom"/>
</dbReference>
<dbReference type="InterPro" id="IPR050980">
    <property type="entry name" value="2C_sensor_his_kinase"/>
</dbReference>
<dbReference type="AlphaFoldDB" id="A0A5C5WG52"/>
<evidence type="ECO:0000313" key="13">
    <source>
        <dbReference type="EMBL" id="TWT49630.1"/>
    </source>
</evidence>
<evidence type="ECO:0000256" key="4">
    <source>
        <dbReference type="ARBA" id="ARBA00022475"/>
    </source>
</evidence>
<organism evidence="13 14">
    <name type="scientific">Rubripirellula amarantea</name>
    <dbReference type="NCBI Taxonomy" id="2527999"/>
    <lineage>
        <taxon>Bacteria</taxon>
        <taxon>Pseudomonadati</taxon>
        <taxon>Planctomycetota</taxon>
        <taxon>Planctomycetia</taxon>
        <taxon>Pirellulales</taxon>
        <taxon>Pirellulaceae</taxon>
        <taxon>Rubripirellula</taxon>
    </lineage>
</organism>
<keyword evidence="5" id="KW-0597">Phosphoprotein</keyword>